<sequence>MTIVRFFAEHDLFEKPSTLEICWNDDEEFANLTIRPSLSLYDWSKLTPGEEGKLLTYEDYFEFARSNDLSTLSEGVKNACQLHMCEMVSRGFFRVWTLDPFMKLINYRLPIICCEQVLSKLTNEDLYRICMAAEGESS</sequence>
<evidence type="ECO:0000313" key="1">
    <source>
        <dbReference type="EMBL" id="KAL3400503.1"/>
    </source>
</evidence>
<dbReference type="EMBL" id="JBJJXI010000051">
    <property type="protein sequence ID" value="KAL3400503.1"/>
    <property type="molecule type" value="Genomic_DNA"/>
</dbReference>
<gene>
    <name evidence="1" type="ORF">TKK_006354</name>
</gene>
<reference evidence="1 2" key="1">
    <citation type="journal article" date="2024" name="bioRxiv">
        <title>A reference genome for Trichogramma kaykai: A tiny desert-dwelling parasitoid wasp with competing sex-ratio distorters.</title>
        <authorList>
            <person name="Culotta J."/>
            <person name="Lindsey A.R."/>
        </authorList>
    </citation>
    <scope>NUCLEOTIDE SEQUENCE [LARGE SCALE GENOMIC DNA]</scope>
    <source>
        <strain evidence="1 2">KSX58</strain>
    </source>
</reference>
<name>A0ABD2X6J2_9HYME</name>
<keyword evidence="2" id="KW-1185">Reference proteome</keyword>
<organism evidence="1 2">
    <name type="scientific">Trichogramma kaykai</name>
    <dbReference type="NCBI Taxonomy" id="54128"/>
    <lineage>
        <taxon>Eukaryota</taxon>
        <taxon>Metazoa</taxon>
        <taxon>Ecdysozoa</taxon>
        <taxon>Arthropoda</taxon>
        <taxon>Hexapoda</taxon>
        <taxon>Insecta</taxon>
        <taxon>Pterygota</taxon>
        <taxon>Neoptera</taxon>
        <taxon>Endopterygota</taxon>
        <taxon>Hymenoptera</taxon>
        <taxon>Apocrita</taxon>
        <taxon>Proctotrupomorpha</taxon>
        <taxon>Chalcidoidea</taxon>
        <taxon>Trichogrammatidae</taxon>
        <taxon>Trichogramma</taxon>
    </lineage>
</organism>
<protein>
    <submittedName>
        <fullName evidence="1">Uncharacterized protein</fullName>
    </submittedName>
</protein>
<accession>A0ABD2X6J2</accession>
<evidence type="ECO:0000313" key="2">
    <source>
        <dbReference type="Proteomes" id="UP001627154"/>
    </source>
</evidence>
<dbReference type="Proteomes" id="UP001627154">
    <property type="component" value="Unassembled WGS sequence"/>
</dbReference>
<proteinExistence type="predicted"/>
<comment type="caution">
    <text evidence="1">The sequence shown here is derived from an EMBL/GenBank/DDBJ whole genome shotgun (WGS) entry which is preliminary data.</text>
</comment>
<dbReference type="AlphaFoldDB" id="A0ABD2X6J2"/>